<dbReference type="InterPro" id="IPR006626">
    <property type="entry name" value="PbH1"/>
</dbReference>
<dbReference type="SMART" id="SM00710">
    <property type="entry name" value="PbH1"/>
    <property type="match status" value="5"/>
</dbReference>
<keyword evidence="1" id="KW-0732">Signal</keyword>
<dbReference type="InterPro" id="IPR012334">
    <property type="entry name" value="Pectin_lyas_fold"/>
</dbReference>
<comment type="caution">
    <text evidence="2">The sequence shown here is derived from an EMBL/GenBank/DDBJ whole genome shotgun (WGS) entry which is preliminary data.</text>
</comment>
<gene>
    <name evidence="2" type="ORF">N7476_009879</name>
</gene>
<dbReference type="Gene3D" id="2.160.20.10">
    <property type="entry name" value="Single-stranded right-handed beta-helix, Pectin lyase-like"/>
    <property type="match status" value="1"/>
</dbReference>
<dbReference type="AlphaFoldDB" id="A0A9W9PP53"/>
<feature type="signal peptide" evidence="1">
    <location>
        <begin position="1"/>
        <end position="25"/>
    </location>
</feature>
<sequence>MVGLRALQHGGVVFLLAPFIQTSIASNVYLDCSSARAGDGSKWKPFNSIEKVNEAVLQAGNSLYIKSGTTCTGTLSPQGSGTQDKPIILTSYGGGALPIINGSGAAEAVSLTNQDYWDISNIALINPASEIGGRRGIVASSTDGTTHYGLYIHDITVYNVAGETNKATQSSAFVASGGIIVNGTVTTSRYDDVQIYHNTVYDCGGGGIKVRVGQMDNRATGTHVWGNDISYVGGDGIVVSYGDAPIIENNLAGFLGHGKYPYTGGNFAGIWVLGCKDAVMRRNVVHDSLMSDVDSEAFDCDWGNEGTCTVEYNYSHDNAGGMFLNCDGCGTPGGATQIVRYNIFQNDCRMYSNGDDVQMEFYNNVIYCPDKAFEIAVPTHANMSNNIWVGTAGSTLPSNNSIEWHANIFQTVPMPLDTAGVEEDPLFIHPGTGKDSLDSASGYRLRSGSPALHHGDTIADNGGHDFWNNKVPSMGRPNIGAYNGRGL</sequence>
<dbReference type="InterPro" id="IPR011050">
    <property type="entry name" value="Pectin_lyase_fold/virulence"/>
</dbReference>
<dbReference type="EMBL" id="JAPZBO010000009">
    <property type="protein sequence ID" value="KAJ5303080.1"/>
    <property type="molecule type" value="Genomic_DNA"/>
</dbReference>
<evidence type="ECO:0000256" key="1">
    <source>
        <dbReference type="SAM" id="SignalP"/>
    </source>
</evidence>
<name>A0A9W9PP53_9EURO</name>
<feature type="chain" id="PRO_5040800016" description="Right handed beta helix domain-containing protein" evidence="1">
    <location>
        <begin position="26"/>
        <end position="487"/>
    </location>
</feature>
<dbReference type="Proteomes" id="UP001147746">
    <property type="component" value="Unassembled WGS sequence"/>
</dbReference>
<accession>A0A9W9PP53</accession>
<evidence type="ECO:0000313" key="3">
    <source>
        <dbReference type="Proteomes" id="UP001147746"/>
    </source>
</evidence>
<evidence type="ECO:0000313" key="2">
    <source>
        <dbReference type="EMBL" id="KAJ5303080.1"/>
    </source>
</evidence>
<organism evidence="2 3">
    <name type="scientific">Penicillium atrosanguineum</name>
    <dbReference type="NCBI Taxonomy" id="1132637"/>
    <lineage>
        <taxon>Eukaryota</taxon>
        <taxon>Fungi</taxon>
        <taxon>Dikarya</taxon>
        <taxon>Ascomycota</taxon>
        <taxon>Pezizomycotina</taxon>
        <taxon>Eurotiomycetes</taxon>
        <taxon>Eurotiomycetidae</taxon>
        <taxon>Eurotiales</taxon>
        <taxon>Aspergillaceae</taxon>
        <taxon>Penicillium</taxon>
    </lineage>
</organism>
<protein>
    <recommendedName>
        <fullName evidence="4">Right handed beta helix domain-containing protein</fullName>
    </recommendedName>
</protein>
<evidence type="ECO:0008006" key="4">
    <source>
        <dbReference type="Google" id="ProtNLM"/>
    </source>
</evidence>
<dbReference type="SUPFAM" id="SSF51126">
    <property type="entry name" value="Pectin lyase-like"/>
    <property type="match status" value="1"/>
</dbReference>
<keyword evidence="3" id="KW-1185">Reference proteome</keyword>
<reference evidence="2" key="1">
    <citation type="submission" date="2022-12" db="EMBL/GenBank/DDBJ databases">
        <authorList>
            <person name="Petersen C."/>
        </authorList>
    </citation>
    <scope>NUCLEOTIDE SEQUENCE</scope>
    <source>
        <strain evidence="2">IBT 21472</strain>
    </source>
</reference>
<proteinExistence type="predicted"/>
<reference evidence="2" key="2">
    <citation type="journal article" date="2023" name="IMA Fungus">
        <title>Comparative genomic study of the Penicillium genus elucidates a diverse pangenome and 15 lateral gene transfer events.</title>
        <authorList>
            <person name="Petersen C."/>
            <person name="Sorensen T."/>
            <person name="Nielsen M.R."/>
            <person name="Sondergaard T.E."/>
            <person name="Sorensen J.L."/>
            <person name="Fitzpatrick D.A."/>
            <person name="Frisvad J.C."/>
            <person name="Nielsen K.L."/>
        </authorList>
    </citation>
    <scope>NUCLEOTIDE SEQUENCE</scope>
    <source>
        <strain evidence="2">IBT 21472</strain>
    </source>
</reference>